<dbReference type="RefSeq" id="WP_128388033.1">
    <property type="nucleotide sequence ID" value="NZ_SBII01000001.1"/>
</dbReference>
<reference evidence="2 3" key="1">
    <citation type="submission" date="2019-01" db="EMBL/GenBank/DDBJ databases">
        <title>Flavobacterium sp. nov.,isolated from freshwater.</title>
        <authorList>
            <person name="Zhang R."/>
            <person name="Du Z.-J."/>
        </authorList>
    </citation>
    <scope>NUCLEOTIDE SEQUENCE [LARGE SCALE GENOMIC DNA]</scope>
    <source>
        <strain evidence="2 3">1E403</strain>
    </source>
</reference>
<name>A0A3S3U2M5_9FLAO</name>
<sequence>MSESEPQNVTPKNGGLSSSSVPPDFNARALNLTEEEVYLFPEDPNYEMIDMGRYALGKVLKDMINAAAIAQITNYAKINGVKTVTFDKIFGLFPGMKAMIDQKLSTQSLPSCPYDFSSFDKIQSVMSREGIDYNLGVYIYNLESNPGGEFFILTPGAELNDEEGGEDQIMAWYKGANLTADPIKITEGEAGTFATMGAFFSLVLDPKVLGPVGNGPTGPIGGPLVKKICVRQVNIKHRYEKSGKSEIYFHALKNTGGNNWATLYNNWPANDSSKHLTSTKSTNQWVTVDKGQVLFNSDLSVVWNTFERDWYSSFKPVNNLLGATTMMQSGAPMTFANEWYALVPSTNNLSNSKSMGPFKAPILTNGASNTYLLGEGSKFQAYFYAQ</sequence>
<keyword evidence="3" id="KW-1185">Reference proteome</keyword>
<dbReference type="OrthoDB" id="1493382at2"/>
<dbReference type="AlphaFoldDB" id="A0A3S3U2M5"/>
<evidence type="ECO:0000313" key="2">
    <source>
        <dbReference type="EMBL" id="RWX03477.1"/>
    </source>
</evidence>
<gene>
    <name evidence="2" type="ORF">EPI11_00680</name>
</gene>
<protein>
    <submittedName>
        <fullName evidence="2">Uncharacterized protein</fullName>
    </submittedName>
</protein>
<evidence type="ECO:0000256" key="1">
    <source>
        <dbReference type="SAM" id="MobiDB-lite"/>
    </source>
</evidence>
<dbReference type="Proteomes" id="UP000287527">
    <property type="component" value="Unassembled WGS sequence"/>
</dbReference>
<accession>A0A3S3U2M5</accession>
<dbReference type="EMBL" id="SBII01000001">
    <property type="protein sequence ID" value="RWX03477.1"/>
    <property type="molecule type" value="Genomic_DNA"/>
</dbReference>
<feature type="region of interest" description="Disordered" evidence="1">
    <location>
        <begin position="1"/>
        <end position="22"/>
    </location>
</feature>
<feature type="compositionally biased region" description="Polar residues" evidence="1">
    <location>
        <begin position="1"/>
        <end position="21"/>
    </location>
</feature>
<organism evidence="2 3">
    <name type="scientific">Flavobacterium cerinum</name>
    <dbReference type="NCBI Taxonomy" id="2502784"/>
    <lineage>
        <taxon>Bacteria</taxon>
        <taxon>Pseudomonadati</taxon>
        <taxon>Bacteroidota</taxon>
        <taxon>Flavobacteriia</taxon>
        <taxon>Flavobacteriales</taxon>
        <taxon>Flavobacteriaceae</taxon>
        <taxon>Flavobacterium</taxon>
    </lineage>
</organism>
<evidence type="ECO:0000313" key="3">
    <source>
        <dbReference type="Proteomes" id="UP000287527"/>
    </source>
</evidence>
<proteinExistence type="predicted"/>
<comment type="caution">
    <text evidence="2">The sequence shown here is derived from an EMBL/GenBank/DDBJ whole genome shotgun (WGS) entry which is preliminary data.</text>
</comment>